<proteinExistence type="predicted"/>
<protein>
    <submittedName>
        <fullName evidence="2">Uncharacterized protein</fullName>
    </submittedName>
</protein>
<feature type="region of interest" description="Disordered" evidence="1">
    <location>
        <begin position="19"/>
        <end position="73"/>
    </location>
</feature>
<sequence>MAASTLQRPVCPLNAANVYERRPSESPPHHVVKTHSTTTGGPKSEASRRGRAGRGPAAATNSAHQLAYLRDIH</sequence>
<dbReference type="Proteomes" id="UP000299102">
    <property type="component" value="Unassembled WGS sequence"/>
</dbReference>
<organism evidence="2 3">
    <name type="scientific">Eumeta variegata</name>
    <name type="common">Bagworm moth</name>
    <name type="synonym">Eumeta japonica</name>
    <dbReference type="NCBI Taxonomy" id="151549"/>
    <lineage>
        <taxon>Eukaryota</taxon>
        <taxon>Metazoa</taxon>
        <taxon>Ecdysozoa</taxon>
        <taxon>Arthropoda</taxon>
        <taxon>Hexapoda</taxon>
        <taxon>Insecta</taxon>
        <taxon>Pterygota</taxon>
        <taxon>Neoptera</taxon>
        <taxon>Endopterygota</taxon>
        <taxon>Lepidoptera</taxon>
        <taxon>Glossata</taxon>
        <taxon>Ditrysia</taxon>
        <taxon>Tineoidea</taxon>
        <taxon>Psychidae</taxon>
        <taxon>Oiketicinae</taxon>
        <taxon>Eumeta</taxon>
    </lineage>
</organism>
<accession>A0A4C1TDR3</accession>
<comment type="caution">
    <text evidence="2">The sequence shown here is derived from an EMBL/GenBank/DDBJ whole genome shotgun (WGS) entry which is preliminary data.</text>
</comment>
<keyword evidence="3" id="KW-1185">Reference proteome</keyword>
<reference evidence="2 3" key="1">
    <citation type="journal article" date="2019" name="Commun. Biol.">
        <title>The bagworm genome reveals a unique fibroin gene that provides high tensile strength.</title>
        <authorList>
            <person name="Kono N."/>
            <person name="Nakamura H."/>
            <person name="Ohtoshi R."/>
            <person name="Tomita M."/>
            <person name="Numata K."/>
            <person name="Arakawa K."/>
        </authorList>
    </citation>
    <scope>NUCLEOTIDE SEQUENCE [LARGE SCALE GENOMIC DNA]</scope>
</reference>
<evidence type="ECO:0000256" key="1">
    <source>
        <dbReference type="SAM" id="MobiDB-lite"/>
    </source>
</evidence>
<evidence type="ECO:0000313" key="2">
    <source>
        <dbReference type="EMBL" id="GBP11588.1"/>
    </source>
</evidence>
<evidence type="ECO:0000313" key="3">
    <source>
        <dbReference type="Proteomes" id="UP000299102"/>
    </source>
</evidence>
<dbReference type="AlphaFoldDB" id="A0A4C1TDR3"/>
<dbReference type="EMBL" id="BGZK01000047">
    <property type="protein sequence ID" value="GBP11588.1"/>
    <property type="molecule type" value="Genomic_DNA"/>
</dbReference>
<gene>
    <name evidence="2" type="ORF">EVAR_77729_1</name>
</gene>
<name>A0A4C1TDR3_EUMVA</name>
<feature type="compositionally biased region" description="Basic and acidic residues" evidence="1">
    <location>
        <begin position="19"/>
        <end position="28"/>
    </location>
</feature>